<protein>
    <submittedName>
        <fullName evidence="2">Uncharacterized protein</fullName>
    </submittedName>
</protein>
<dbReference type="RefSeq" id="WP_354555497.1">
    <property type="nucleotide sequence ID" value="NZ_JBEPMB010000001.1"/>
</dbReference>
<keyword evidence="3" id="KW-1185">Reference proteome</keyword>
<dbReference type="EMBL" id="JBEPMB010000001">
    <property type="protein sequence ID" value="MET3612995.1"/>
    <property type="molecule type" value="Genomic_DNA"/>
</dbReference>
<feature type="signal peptide" evidence="1">
    <location>
        <begin position="1"/>
        <end position="22"/>
    </location>
</feature>
<sequence length="212" mass="22734">MRNKYHLAALAIVFCCAHQAHADNRPLIWDVARIGDNGLKLRTGLQSSDSLQPSAGVTTEVLADGTGTVSSIPVSIWGSILLHSSRTPASLRTAHAAVEIDANEGRAQFLVSEKRSWMQTPSVDIVSRRTLALTAGAEGKAGVSASQTFRLEFPDLGAAFATTGTADSGARSVTKSLSIEKRLTRRATLTASLDETDQHPTASLRFDYSIRW</sequence>
<organism evidence="2 3">
    <name type="scientific">Rhizobium aquaticum</name>
    <dbReference type="NCBI Taxonomy" id="1549636"/>
    <lineage>
        <taxon>Bacteria</taxon>
        <taxon>Pseudomonadati</taxon>
        <taxon>Pseudomonadota</taxon>
        <taxon>Alphaproteobacteria</taxon>
        <taxon>Hyphomicrobiales</taxon>
        <taxon>Rhizobiaceae</taxon>
        <taxon>Rhizobium/Agrobacterium group</taxon>
        <taxon>Rhizobium</taxon>
    </lineage>
</organism>
<gene>
    <name evidence="2" type="ORF">ABID16_001300</name>
</gene>
<reference evidence="2 3" key="1">
    <citation type="submission" date="2024-06" db="EMBL/GenBank/DDBJ databases">
        <title>Genomic Encyclopedia of Type Strains, Phase IV (KMG-IV): sequencing the most valuable type-strain genomes for metagenomic binning, comparative biology and taxonomic classification.</title>
        <authorList>
            <person name="Goeker M."/>
        </authorList>
    </citation>
    <scope>NUCLEOTIDE SEQUENCE [LARGE SCALE GENOMIC DNA]</scope>
    <source>
        <strain evidence="2 3">DSM 29780</strain>
    </source>
</reference>
<name>A0ABV2IZ05_9HYPH</name>
<dbReference type="Proteomes" id="UP001549047">
    <property type="component" value="Unassembled WGS sequence"/>
</dbReference>
<evidence type="ECO:0000313" key="3">
    <source>
        <dbReference type="Proteomes" id="UP001549047"/>
    </source>
</evidence>
<accession>A0ABV2IZ05</accession>
<evidence type="ECO:0000256" key="1">
    <source>
        <dbReference type="SAM" id="SignalP"/>
    </source>
</evidence>
<comment type="caution">
    <text evidence="2">The sequence shown here is derived from an EMBL/GenBank/DDBJ whole genome shotgun (WGS) entry which is preliminary data.</text>
</comment>
<feature type="chain" id="PRO_5047379297" evidence="1">
    <location>
        <begin position="23"/>
        <end position="212"/>
    </location>
</feature>
<evidence type="ECO:0000313" key="2">
    <source>
        <dbReference type="EMBL" id="MET3612995.1"/>
    </source>
</evidence>
<keyword evidence="1" id="KW-0732">Signal</keyword>
<proteinExistence type="predicted"/>